<evidence type="ECO:0000313" key="2">
    <source>
        <dbReference type="Proteomes" id="UP001055108"/>
    </source>
</evidence>
<dbReference type="AlphaFoldDB" id="A0AA37HKJ6"/>
<reference evidence="1" key="1">
    <citation type="journal article" date="2016" name="Front. Microbiol.">
        <title>Genome Sequence of the Piezophilic, Mesophilic Sulfate-Reducing Bacterium Desulfovibrio indicus J2T.</title>
        <authorList>
            <person name="Cao J."/>
            <person name="Maignien L."/>
            <person name="Shao Z."/>
            <person name="Alain K."/>
            <person name="Jebbar M."/>
        </authorList>
    </citation>
    <scope>NUCLEOTIDE SEQUENCE</scope>
    <source>
        <strain evidence="1">NBRC 103626</strain>
    </source>
</reference>
<organism evidence="1 2">
    <name type="scientific">Methylobacterium gregans</name>
    <dbReference type="NCBI Taxonomy" id="374424"/>
    <lineage>
        <taxon>Bacteria</taxon>
        <taxon>Pseudomonadati</taxon>
        <taxon>Pseudomonadota</taxon>
        <taxon>Alphaproteobacteria</taxon>
        <taxon>Hyphomicrobiales</taxon>
        <taxon>Methylobacteriaceae</taxon>
        <taxon>Methylobacterium</taxon>
    </lineage>
</organism>
<comment type="caution">
    <text evidence="1">The sequence shown here is derived from an EMBL/GenBank/DDBJ whole genome shotgun (WGS) entry which is preliminary data.</text>
</comment>
<sequence length="188" mass="18978">MAEDDTDRANASRIRQLEKLDGLAKSFGRSLSTALAGSLGSGRQLDSLLGSLGSKLAGAAVKAALKPVESGLASLVSQLLSTSTTAFARGGVVQAGRVRPFAEGGIVAAPTYFPMRGGTGLMGEAGPEAILPLRRGPDGRLGVAGGGSARPVSVTVTIATPDPNAFRRSEAQVAAQLARAVARGQRAL</sequence>
<evidence type="ECO:0000313" key="1">
    <source>
        <dbReference type="EMBL" id="GJD76918.1"/>
    </source>
</evidence>
<accession>A0AA37HKJ6</accession>
<proteinExistence type="predicted"/>
<name>A0AA37HKJ6_9HYPH</name>
<dbReference type="EMBL" id="BPQM01000002">
    <property type="protein sequence ID" value="GJD76918.1"/>
    <property type="molecule type" value="Genomic_DNA"/>
</dbReference>
<evidence type="ECO:0008006" key="3">
    <source>
        <dbReference type="Google" id="ProtNLM"/>
    </source>
</evidence>
<dbReference type="RefSeq" id="WP_238300455.1">
    <property type="nucleotide sequence ID" value="NZ_BPQM01000002.1"/>
</dbReference>
<dbReference type="Proteomes" id="UP001055108">
    <property type="component" value="Unassembled WGS sequence"/>
</dbReference>
<protein>
    <recommendedName>
        <fullName evidence="3">Phage tail protein</fullName>
    </recommendedName>
</protein>
<keyword evidence="2" id="KW-1185">Reference proteome</keyword>
<gene>
    <name evidence="1" type="ORF">NBEOAGPD_0119</name>
</gene>
<reference evidence="1" key="2">
    <citation type="submission" date="2021-08" db="EMBL/GenBank/DDBJ databases">
        <authorList>
            <person name="Tani A."/>
            <person name="Ola A."/>
            <person name="Ogura Y."/>
            <person name="Katsura K."/>
            <person name="Hayashi T."/>
        </authorList>
    </citation>
    <scope>NUCLEOTIDE SEQUENCE</scope>
    <source>
        <strain evidence="1">NBRC 103626</strain>
    </source>
</reference>